<comment type="caution">
    <text evidence="7">The sequence shown here is derived from an EMBL/GenBank/DDBJ whole genome shotgun (WGS) entry which is preliminary data.</text>
</comment>
<keyword evidence="4 6" id="KW-1133">Transmembrane helix</keyword>
<evidence type="ECO:0000313" key="7">
    <source>
        <dbReference type="EMBL" id="KOB63998.1"/>
    </source>
</evidence>
<feature type="transmembrane region" description="Helical" evidence="6">
    <location>
        <begin position="55"/>
        <end position="74"/>
    </location>
</feature>
<feature type="transmembrane region" description="Helical" evidence="6">
    <location>
        <begin position="80"/>
        <end position="97"/>
    </location>
</feature>
<gene>
    <name evidence="7" type="ORF">OBRU01_24601</name>
</gene>
<evidence type="ECO:0000313" key="8">
    <source>
        <dbReference type="Proteomes" id="UP000037510"/>
    </source>
</evidence>
<dbReference type="InterPro" id="IPR018801">
    <property type="entry name" value="TM129"/>
</dbReference>
<dbReference type="STRING" id="104452.A0A0L7KKU9"/>
<evidence type="ECO:0000256" key="2">
    <source>
        <dbReference type="ARBA" id="ARBA00007332"/>
    </source>
</evidence>
<dbReference type="GO" id="GO:0016020">
    <property type="term" value="C:membrane"/>
    <property type="evidence" value="ECO:0007669"/>
    <property type="project" value="UniProtKB-SubCell"/>
</dbReference>
<evidence type="ECO:0000256" key="1">
    <source>
        <dbReference type="ARBA" id="ARBA00004141"/>
    </source>
</evidence>
<sequence>MDIIVTLFYLLFTACVIYPPTEFVSAGFTIPQIFDGIMGSENVNFVSYHMRRTSITMVAHSFLPMGYWFALYFGGWRSEWQLFTFASCWMFVFMFLYKMICWWEHAKLGHPVVKTLLPYVQEGSDWRVVAADLNTEFKNVDKVSIQLRTTSKFVATPTWLIKVSQYRVDIVKQGECTLVATAHNKGALLAPHMIPPQRQ</sequence>
<evidence type="ECO:0000256" key="4">
    <source>
        <dbReference type="ARBA" id="ARBA00022989"/>
    </source>
</evidence>
<evidence type="ECO:0000256" key="3">
    <source>
        <dbReference type="ARBA" id="ARBA00022692"/>
    </source>
</evidence>
<dbReference type="EMBL" id="JTDY01009191">
    <property type="protein sequence ID" value="KOB63998.1"/>
    <property type="molecule type" value="Genomic_DNA"/>
</dbReference>
<comment type="similarity">
    <text evidence="2">Belongs to the TMEM129 family.</text>
</comment>
<dbReference type="Pfam" id="PF10272">
    <property type="entry name" value="Tmpp129"/>
    <property type="match status" value="1"/>
</dbReference>
<proteinExistence type="inferred from homology"/>
<comment type="subcellular location">
    <subcellularLocation>
        <location evidence="1">Membrane</location>
        <topology evidence="1">Multi-pass membrane protein</topology>
    </subcellularLocation>
</comment>
<dbReference type="GO" id="GO:0005783">
    <property type="term" value="C:endoplasmic reticulum"/>
    <property type="evidence" value="ECO:0007669"/>
    <property type="project" value="TreeGrafter"/>
</dbReference>
<evidence type="ECO:0000256" key="5">
    <source>
        <dbReference type="ARBA" id="ARBA00023136"/>
    </source>
</evidence>
<dbReference type="GO" id="GO:0061630">
    <property type="term" value="F:ubiquitin protein ligase activity"/>
    <property type="evidence" value="ECO:0007669"/>
    <property type="project" value="InterPro"/>
</dbReference>
<keyword evidence="3 6" id="KW-0812">Transmembrane</keyword>
<accession>A0A0L7KKU9</accession>
<keyword evidence="5 6" id="KW-0472">Membrane</keyword>
<feature type="transmembrane region" description="Helical" evidence="6">
    <location>
        <begin position="6"/>
        <end position="34"/>
    </location>
</feature>
<name>A0A0L7KKU9_OPEBR</name>
<organism evidence="7 8">
    <name type="scientific">Operophtera brumata</name>
    <name type="common">Winter moth</name>
    <name type="synonym">Phalaena brumata</name>
    <dbReference type="NCBI Taxonomy" id="104452"/>
    <lineage>
        <taxon>Eukaryota</taxon>
        <taxon>Metazoa</taxon>
        <taxon>Ecdysozoa</taxon>
        <taxon>Arthropoda</taxon>
        <taxon>Hexapoda</taxon>
        <taxon>Insecta</taxon>
        <taxon>Pterygota</taxon>
        <taxon>Neoptera</taxon>
        <taxon>Endopterygota</taxon>
        <taxon>Lepidoptera</taxon>
        <taxon>Glossata</taxon>
        <taxon>Ditrysia</taxon>
        <taxon>Geometroidea</taxon>
        <taxon>Geometridae</taxon>
        <taxon>Larentiinae</taxon>
        <taxon>Operophtera</taxon>
    </lineage>
</organism>
<dbReference type="GO" id="GO:0016567">
    <property type="term" value="P:protein ubiquitination"/>
    <property type="evidence" value="ECO:0007669"/>
    <property type="project" value="InterPro"/>
</dbReference>
<dbReference type="AlphaFoldDB" id="A0A0L7KKU9"/>
<keyword evidence="8" id="KW-1185">Reference proteome</keyword>
<protein>
    <submittedName>
        <fullName evidence="7">Uncharacterized protein</fullName>
    </submittedName>
</protein>
<dbReference type="PANTHER" id="PTHR31322:SF2">
    <property type="entry name" value="E3 UBIQUITIN-PROTEIN LIGASE TM129"/>
    <property type="match status" value="1"/>
</dbReference>
<dbReference type="PANTHER" id="PTHR31322">
    <property type="entry name" value="E3 UBIQUITIN-PROTEIN LIGASE TM129"/>
    <property type="match status" value="1"/>
</dbReference>
<reference evidence="7 8" key="1">
    <citation type="journal article" date="2015" name="Genome Biol. Evol.">
        <title>The genome of winter moth (Operophtera brumata) provides a genomic perspective on sexual dimorphism and phenology.</title>
        <authorList>
            <person name="Derks M.F."/>
            <person name="Smit S."/>
            <person name="Salis L."/>
            <person name="Schijlen E."/>
            <person name="Bossers A."/>
            <person name="Mateman C."/>
            <person name="Pijl A.S."/>
            <person name="de Ridder D."/>
            <person name="Groenen M.A."/>
            <person name="Visser M.E."/>
            <person name="Megens H.J."/>
        </authorList>
    </citation>
    <scope>NUCLEOTIDE SEQUENCE [LARGE SCALE GENOMIC DNA]</scope>
    <source>
        <strain evidence="7">WM2013NL</strain>
        <tissue evidence="7">Head and thorax</tissue>
    </source>
</reference>
<evidence type="ECO:0000256" key="6">
    <source>
        <dbReference type="SAM" id="Phobius"/>
    </source>
</evidence>
<dbReference type="Proteomes" id="UP000037510">
    <property type="component" value="Unassembled WGS sequence"/>
</dbReference>